<dbReference type="InterPro" id="IPR039365">
    <property type="entry name" value="IS701-like"/>
</dbReference>
<evidence type="ECO:0000313" key="3">
    <source>
        <dbReference type="Proteomes" id="UP001431313"/>
    </source>
</evidence>
<accession>A0ABT2CHF9</accession>
<proteinExistence type="predicted"/>
<dbReference type="PANTHER" id="PTHR33627:SF1">
    <property type="entry name" value="TRANSPOSASE"/>
    <property type="match status" value="1"/>
</dbReference>
<protein>
    <submittedName>
        <fullName evidence="2">Transposase</fullName>
    </submittedName>
</protein>
<comment type="caution">
    <text evidence="2">The sequence shown here is derived from an EMBL/GenBank/DDBJ whole genome shotgun (WGS) entry which is preliminary data.</text>
</comment>
<gene>
    <name evidence="2" type="ORF">NX801_10315</name>
</gene>
<dbReference type="PANTHER" id="PTHR33627">
    <property type="entry name" value="TRANSPOSASE"/>
    <property type="match status" value="1"/>
</dbReference>
<dbReference type="Pfam" id="PF13546">
    <property type="entry name" value="DDE_5"/>
    <property type="match status" value="1"/>
</dbReference>
<reference evidence="2" key="1">
    <citation type="submission" date="2022-08" db="EMBL/GenBank/DDBJ databases">
        <authorList>
            <person name="Somphong A."/>
            <person name="Phongsopitanun W."/>
        </authorList>
    </citation>
    <scope>NUCLEOTIDE SEQUENCE</scope>
    <source>
        <strain evidence="2">LP05-1</strain>
    </source>
</reference>
<dbReference type="InterPro" id="IPR038721">
    <property type="entry name" value="IS701-like_DDE_dom"/>
</dbReference>
<dbReference type="Proteomes" id="UP001431313">
    <property type="component" value="Unassembled WGS sequence"/>
</dbReference>
<name>A0ABT2CHF9_9ACTN</name>
<feature type="domain" description="Transposase IS701-like DDE" evidence="1">
    <location>
        <begin position="4"/>
        <end position="220"/>
    </location>
</feature>
<organism evidence="2 3">
    <name type="scientific">Streptomyces pyxinae</name>
    <dbReference type="NCBI Taxonomy" id="2970734"/>
    <lineage>
        <taxon>Bacteria</taxon>
        <taxon>Bacillati</taxon>
        <taxon>Actinomycetota</taxon>
        <taxon>Actinomycetes</taxon>
        <taxon>Kitasatosporales</taxon>
        <taxon>Streptomycetaceae</taxon>
        <taxon>Streptomyces</taxon>
    </lineage>
</organism>
<evidence type="ECO:0000259" key="1">
    <source>
        <dbReference type="Pfam" id="PF13546"/>
    </source>
</evidence>
<dbReference type="EMBL" id="JANUGQ010000007">
    <property type="protein sequence ID" value="MCS0636049.1"/>
    <property type="molecule type" value="Genomic_DNA"/>
</dbReference>
<sequence length="364" mass="39066">MSEELFGSLRRKGQRRKAEEYVRGLLASSGRKTLRNIAGGPEDQAALQRVHHFISTSPWDWMPVREALARYVRRELAPAAWVIRSTVIPKSGPHMIGVDSRVGAARAKSPSGQQAVGTWLGSERGVVPVDWQLCLPERWLVAPLRRRAGIPPEVVAGTVDHCLREALHQVVAFGRAGGEPVVVDCPEAHTVDLVRELLALGLPFLTRIDPTTPLRLDRSALPKFGAGERPAGDLVNAMPQLRRRFESASGLTTAVSVPVTGPGVARSAGMLLTGAWPRDGAGERTLWLSGNGVSSPGAVLGLSRLSAAVARDGTAVSRDVGMCDFTGRSFPGWHHHMTLACVAHLMAVRAGLREAEMNRGPACA</sequence>
<keyword evidence="3" id="KW-1185">Reference proteome</keyword>
<evidence type="ECO:0000313" key="2">
    <source>
        <dbReference type="EMBL" id="MCS0636049.1"/>
    </source>
</evidence>